<dbReference type="EMBL" id="SSOP01000314">
    <property type="protein sequence ID" value="KAB5589122.1"/>
    <property type="molecule type" value="Genomic_DNA"/>
</dbReference>
<feature type="region of interest" description="Disordered" evidence="1">
    <location>
        <begin position="335"/>
        <end position="367"/>
    </location>
</feature>
<evidence type="ECO:0000313" key="4">
    <source>
        <dbReference type="EMBL" id="KAB5589122.1"/>
    </source>
</evidence>
<feature type="compositionally biased region" description="Basic and acidic residues" evidence="1">
    <location>
        <begin position="356"/>
        <end position="367"/>
    </location>
</feature>
<comment type="caution">
    <text evidence="4">The sequence shown here is derived from an EMBL/GenBank/DDBJ whole genome shotgun (WGS) entry which is preliminary data.</text>
</comment>
<feature type="region of interest" description="Disordered" evidence="1">
    <location>
        <begin position="216"/>
        <end position="235"/>
    </location>
</feature>
<sequence length="431" mass="45670">MAHYSGRQYHTDIHGGYAAAGWIPRPGVADFQGECALFSIGRMDVGVCLSNVRRCDISDPVVGTRNVGGVSGYGTRVQGRDGPIRPFAQSTFVPRPLALAAAHQNPASGGPGLYVPPSRRVSQGGGTSGGTGATKKRNKPPKPVKFVAGASHLPNGAGGTNIMNQKAPNLQGCFKGDHASATGTVDAVDTALARLRLHDQQKTKPAAKPIQAIPKRPQDLATSSPLALSNAPKTPTPKIDKSLRLFYKSKAVSTLSVVESKLRGFISNQKAQTMRLEPMGKKSRSKARQLAECFGLDIETMSEGKKKKKKYLYLKRTNNTGVSINEVKIRQLLSPPPGSEEQMDGGNIGAPVVSKPESKPKPKPKGIKEGEVIAIAAPKIDEDNVGHKLLSKMGWKEGDSLGNSGASTDPLLVVMKRTKLGLGAKVAAKKK</sequence>
<reference evidence="4 5" key="1">
    <citation type="journal article" date="2019" name="Fungal Biol. Biotechnol.">
        <title>Draft genome sequence of fastidious pathogen Ceratobasidium theobromae, which causes vascular-streak dieback in Theobroma cacao.</title>
        <authorList>
            <person name="Ali S.S."/>
            <person name="Asman A."/>
            <person name="Shao J."/>
            <person name="Firmansyah A.P."/>
            <person name="Susilo A.W."/>
            <person name="Rosmana A."/>
            <person name="McMahon P."/>
            <person name="Junaid M."/>
            <person name="Guest D."/>
            <person name="Kheng T.Y."/>
            <person name="Meinhardt L.W."/>
            <person name="Bailey B.A."/>
        </authorList>
    </citation>
    <scope>NUCLEOTIDE SEQUENCE [LARGE SCALE GENOMIC DNA]</scope>
    <source>
        <strain evidence="4 5">CT2</strain>
    </source>
</reference>
<feature type="compositionally biased region" description="Polar residues" evidence="1">
    <location>
        <begin position="220"/>
        <end position="233"/>
    </location>
</feature>
<dbReference type="SMART" id="SM00443">
    <property type="entry name" value="G_patch"/>
    <property type="match status" value="1"/>
</dbReference>
<feature type="domain" description="G-patch" evidence="2">
    <location>
        <begin position="382"/>
        <end position="427"/>
    </location>
</feature>
<dbReference type="PROSITE" id="PS50174">
    <property type="entry name" value="G_PATCH"/>
    <property type="match status" value="1"/>
</dbReference>
<proteinExistence type="predicted"/>
<protein>
    <submittedName>
        <fullName evidence="4">Heat shock protein Hsp88</fullName>
    </submittedName>
</protein>
<evidence type="ECO:0000313" key="5">
    <source>
        <dbReference type="Proteomes" id="UP000383932"/>
    </source>
</evidence>
<dbReference type="Proteomes" id="UP000383932">
    <property type="component" value="Unassembled WGS sequence"/>
</dbReference>
<feature type="compositionally biased region" description="Gly residues" evidence="1">
    <location>
        <begin position="123"/>
        <end position="132"/>
    </location>
</feature>
<evidence type="ECO:0000259" key="3">
    <source>
        <dbReference type="PROSITE" id="PS51061"/>
    </source>
</evidence>
<dbReference type="InterPro" id="IPR000467">
    <property type="entry name" value="G_patch_dom"/>
</dbReference>
<gene>
    <name evidence="4" type="ORF">CTheo_7438</name>
</gene>
<keyword evidence="5" id="KW-1185">Reference proteome</keyword>
<feature type="domain" description="R3H" evidence="3">
    <location>
        <begin position="252"/>
        <end position="317"/>
    </location>
</feature>
<dbReference type="InterPro" id="IPR051189">
    <property type="entry name" value="Splicing_assoc_domain"/>
</dbReference>
<evidence type="ECO:0000256" key="1">
    <source>
        <dbReference type="SAM" id="MobiDB-lite"/>
    </source>
</evidence>
<dbReference type="Pfam" id="PF01585">
    <property type="entry name" value="G-patch"/>
    <property type="match status" value="1"/>
</dbReference>
<dbReference type="InterPro" id="IPR036867">
    <property type="entry name" value="R3H_dom_sf"/>
</dbReference>
<dbReference type="PANTHER" id="PTHR14195">
    <property type="entry name" value="G PATCH DOMAIN CONTAINING PROTEIN 2"/>
    <property type="match status" value="1"/>
</dbReference>
<evidence type="ECO:0000259" key="2">
    <source>
        <dbReference type="PROSITE" id="PS50174"/>
    </source>
</evidence>
<keyword evidence="4" id="KW-0346">Stress response</keyword>
<organism evidence="4 5">
    <name type="scientific">Ceratobasidium theobromae</name>
    <dbReference type="NCBI Taxonomy" id="1582974"/>
    <lineage>
        <taxon>Eukaryota</taxon>
        <taxon>Fungi</taxon>
        <taxon>Dikarya</taxon>
        <taxon>Basidiomycota</taxon>
        <taxon>Agaricomycotina</taxon>
        <taxon>Agaricomycetes</taxon>
        <taxon>Cantharellales</taxon>
        <taxon>Ceratobasidiaceae</taxon>
        <taxon>Ceratobasidium</taxon>
    </lineage>
</organism>
<dbReference type="SUPFAM" id="SSF82708">
    <property type="entry name" value="R3H domain"/>
    <property type="match status" value="1"/>
</dbReference>
<dbReference type="InterPro" id="IPR001374">
    <property type="entry name" value="R3H_dom"/>
</dbReference>
<name>A0A5N5QBH8_9AGAM</name>
<dbReference type="OrthoDB" id="21470at2759"/>
<dbReference type="PROSITE" id="PS51061">
    <property type="entry name" value="R3H"/>
    <property type="match status" value="1"/>
</dbReference>
<accession>A0A5N5QBH8</accession>
<dbReference type="AlphaFoldDB" id="A0A5N5QBH8"/>
<dbReference type="GO" id="GO:0003676">
    <property type="term" value="F:nucleic acid binding"/>
    <property type="evidence" value="ECO:0007669"/>
    <property type="project" value="UniProtKB-UniRule"/>
</dbReference>
<dbReference type="Gene3D" id="3.30.1370.50">
    <property type="entry name" value="R3H-like domain"/>
    <property type="match status" value="1"/>
</dbReference>
<feature type="region of interest" description="Disordered" evidence="1">
    <location>
        <begin position="119"/>
        <end position="143"/>
    </location>
</feature>